<dbReference type="Pfam" id="PF17064">
    <property type="entry name" value="QVR"/>
    <property type="match status" value="1"/>
</dbReference>
<dbReference type="Gene3D" id="2.10.60.10">
    <property type="entry name" value="CD59"/>
    <property type="match status" value="1"/>
</dbReference>
<dbReference type="EnsemblMetazoa" id="G12457.4">
    <property type="protein sequence ID" value="G12457.4:cds"/>
    <property type="gene ID" value="G12457"/>
</dbReference>
<name>A0A8W8I3W4_MAGGI</name>
<dbReference type="GO" id="GO:0032222">
    <property type="term" value="P:regulation of synaptic transmission, cholinergic"/>
    <property type="evidence" value="ECO:0007669"/>
    <property type="project" value="InterPro"/>
</dbReference>
<keyword evidence="2" id="KW-0325">Glycoprotein</keyword>
<evidence type="ECO:0000256" key="1">
    <source>
        <dbReference type="ARBA" id="ARBA00022729"/>
    </source>
</evidence>
<dbReference type="SUPFAM" id="SSF57302">
    <property type="entry name" value="Snake toxin-like"/>
    <property type="match status" value="1"/>
</dbReference>
<accession>A0A8W8I3W4</accession>
<evidence type="ECO:0000256" key="3">
    <source>
        <dbReference type="SAM" id="Phobius"/>
    </source>
</evidence>
<protein>
    <recommendedName>
        <fullName evidence="7">Protein sleepless</fullName>
    </recommendedName>
</protein>
<evidence type="ECO:0000313" key="5">
    <source>
        <dbReference type="EnsemblMetazoa" id="G12457.4:cds"/>
    </source>
</evidence>
<dbReference type="AlphaFoldDB" id="A0A8W8I3W4"/>
<keyword evidence="1 4" id="KW-0732">Signal</keyword>
<dbReference type="OMA" id="ACYCTGD"/>
<keyword evidence="6" id="KW-1185">Reference proteome</keyword>
<keyword evidence="3" id="KW-1133">Transmembrane helix</keyword>
<feature type="transmembrane region" description="Helical" evidence="3">
    <location>
        <begin position="113"/>
        <end position="131"/>
    </location>
</feature>
<dbReference type="InterPro" id="IPR045860">
    <property type="entry name" value="Snake_toxin-like_sf"/>
</dbReference>
<evidence type="ECO:0000256" key="4">
    <source>
        <dbReference type="SAM" id="SignalP"/>
    </source>
</evidence>
<dbReference type="OrthoDB" id="6050539at2759"/>
<reference evidence="5" key="1">
    <citation type="submission" date="2022-08" db="UniProtKB">
        <authorList>
            <consortium name="EnsemblMetazoa"/>
        </authorList>
    </citation>
    <scope>IDENTIFICATION</scope>
    <source>
        <strain evidence="5">05x7-T-G4-1.051#20</strain>
    </source>
</reference>
<feature type="chain" id="PRO_5042430746" description="Protein sleepless" evidence="4">
    <location>
        <begin position="21"/>
        <end position="135"/>
    </location>
</feature>
<keyword evidence="3" id="KW-0472">Membrane</keyword>
<dbReference type="PANTHER" id="PTHR33562">
    <property type="entry name" value="ATILLA, ISOFORM B-RELATED-RELATED"/>
    <property type="match status" value="1"/>
</dbReference>
<evidence type="ECO:0008006" key="7">
    <source>
        <dbReference type="Google" id="ProtNLM"/>
    </source>
</evidence>
<organism evidence="5 6">
    <name type="scientific">Magallana gigas</name>
    <name type="common">Pacific oyster</name>
    <name type="synonym">Crassostrea gigas</name>
    <dbReference type="NCBI Taxonomy" id="29159"/>
    <lineage>
        <taxon>Eukaryota</taxon>
        <taxon>Metazoa</taxon>
        <taxon>Spiralia</taxon>
        <taxon>Lophotrochozoa</taxon>
        <taxon>Mollusca</taxon>
        <taxon>Bivalvia</taxon>
        <taxon>Autobranchia</taxon>
        <taxon>Pteriomorphia</taxon>
        <taxon>Ostreida</taxon>
        <taxon>Ostreoidea</taxon>
        <taxon>Ostreidae</taxon>
        <taxon>Magallana</taxon>
    </lineage>
</organism>
<feature type="signal peptide" evidence="4">
    <location>
        <begin position="1"/>
        <end position="20"/>
    </location>
</feature>
<evidence type="ECO:0000313" key="6">
    <source>
        <dbReference type="Proteomes" id="UP000005408"/>
    </source>
</evidence>
<proteinExistence type="predicted"/>
<dbReference type="GO" id="GO:0030431">
    <property type="term" value="P:sleep"/>
    <property type="evidence" value="ECO:0007669"/>
    <property type="project" value="InterPro"/>
</dbReference>
<keyword evidence="3" id="KW-0812">Transmembrane</keyword>
<sequence>MEKYLKIALLVAVCFTSGYALNCITCDSAADKECGDPFTANQEKYLVKCEPEETYCGKTVSTEDIRSPPLVIRKCVADRSNQNYTWNPETTCQEMNKLTVCYCKSSRCNGSDKSSLCISLLAIAVLFAYIFRKSY</sequence>
<dbReference type="InterPro" id="IPR031424">
    <property type="entry name" value="QVR-like"/>
</dbReference>
<evidence type="ECO:0000256" key="2">
    <source>
        <dbReference type="ARBA" id="ARBA00023180"/>
    </source>
</evidence>
<dbReference type="CDD" id="cd00117">
    <property type="entry name" value="TFP"/>
    <property type="match status" value="1"/>
</dbReference>
<dbReference type="EnsemblMetazoa" id="G12457.1">
    <property type="protein sequence ID" value="G12457.1:cds"/>
    <property type="gene ID" value="G12457"/>
</dbReference>
<dbReference type="InterPro" id="IPR050975">
    <property type="entry name" value="Sleep_regulator"/>
</dbReference>
<dbReference type="EnsemblMetazoa" id="G12457.2">
    <property type="protein sequence ID" value="G12457.2:cds"/>
    <property type="gene ID" value="G12457"/>
</dbReference>
<dbReference type="EnsemblMetazoa" id="G12457.3">
    <property type="protein sequence ID" value="G12457.3:cds"/>
    <property type="gene ID" value="G12457"/>
</dbReference>
<dbReference type="Proteomes" id="UP000005408">
    <property type="component" value="Unassembled WGS sequence"/>
</dbReference>